<sequence>MFLTRAITYTNFFVATSALGFQVFVLNPWHKELDEDLRSLKMENVRLLEGLREPPAEAAGPQKRKGGVWQAVSGLGRWGSDEISVHPSSAMADVHVTKAVVAKSWYNPEAVTLYSNGIVRGLQRATATEGIGALATGLGPTVAGYFLQGAVKFGGYEFLKGRAADYFGPETASKNRYAIYLGSSALAEMAGDLLLCPFESVRIRLVSQPGFGRGLWDGFGRIVREEGMKGLYSGLGPILLKQVPYTMAAFVVYENAIEQAYKVVDKSTASGATVTSINIGSGLIAGLASAFVSQPADTILSKINKEKGAAGEGTMRRVWNVARDTGIRGSFSGMRARLVMVGGMTAIQFAVYGDIKKAVGATGGREID</sequence>
<keyword evidence="7" id="KW-1133">Transmembrane helix</keyword>
<keyword evidence="9 10" id="KW-0472">Membrane</keyword>
<dbReference type="InterPro" id="IPR018108">
    <property type="entry name" value="MCP_transmembrane"/>
</dbReference>
<dbReference type="Gene3D" id="1.50.40.10">
    <property type="entry name" value="Mitochondrial carrier domain"/>
    <property type="match status" value="1"/>
</dbReference>
<name>A0AAE8MXL6_9PEZI</name>
<evidence type="ECO:0000256" key="3">
    <source>
        <dbReference type="ARBA" id="ARBA00022448"/>
    </source>
</evidence>
<protein>
    <submittedName>
        <fullName evidence="12">Related to phosphate transport protein MIR1</fullName>
    </submittedName>
</protein>
<dbReference type="EMBL" id="ONZQ02000006">
    <property type="protein sequence ID" value="SPO02606.1"/>
    <property type="molecule type" value="Genomic_DNA"/>
</dbReference>
<dbReference type="Pfam" id="PF00153">
    <property type="entry name" value="Mito_carr"/>
    <property type="match status" value="3"/>
</dbReference>
<evidence type="ECO:0000256" key="10">
    <source>
        <dbReference type="PROSITE-ProRule" id="PRU00282"/>
    </source>
</evidence>
<keyword evidence="4 10" id="KW-0812">Transmembrane</keyword>
<evidence type="ECO:0000256" key="4">
    <source>
        <dbReference type="ARBA" id="ARBA00022692"/>
    </source>
</evidence>
<dbReference type="GO" id="GO:0005315">
    <property type="term" value="F:phosphate transmembrane transporter activity"/>
    <property type="evidence" value="ECO:0007669"/>
    <property type="project" value="InterPro"/>
</dbReference>
<keyword evidence="6" id="KW-0999">Mitochondrion inner membrane</keyword>
<organism evidence="12 13">
    <name type="scientific">Cephalotrichum gorgonifer</name>
    <dbReference type="NCBI Taxonomy" id="2041049"/>
    <lineage>
        <taxon>Eukaryota</taxon>
        <taxon>Fungi</taxon>
        <taxon>Dikarya</taxon>
        <taxon>Ascomycota</taxon>
        <taxon>Pezizomycotina</taxon>
        <taxon>Sordariomycetes</taxon>
        <taxon>Hypocreomycetidae</taxon>
        <taxon>Microascales</taxon>
        <taxon>Microascaceae</taxon>
        <taxon>Cephalotrichum</taxon>
    </lineage>
</organism>
<dbReference type="SUPFAM" id="SSF103506">
    <property type="entry name" value="Mitochondrial carrier"/>
    <property type="match status" value="1"/>
</dbReference>
<proteinExistence type="inferred from homology"/>
<accession>A0AAE8MXL6</accession>
<evidence type="ECO:0000313" key="13">
    <source>
        <dbReference type="Proteomes" id="UP001187682"/>
    </source>
</evidence>
<gene>
    <name evidence="12" type="ORF">DNG_05279</name>
</gene>
<dbReference type="PANTHER" id="PTHR45671">
    <property type="entry name" value="SOLUTE CARRIER FAMILY 25 (MITOCHONDRIAL CARRIER PHOSPHATE CARRIER), MEMBER 3, LIKE-RELATED-RELATED"/>
    <property type="match status" value="1"/>
</dbReference>
<dbReference type="PROSITE" id="PS50920">
    <property type="entry name" value="SOLCAR"/>
    <property type="match status" value="3"/>
</dbReference>
<comment type="caution">
    <text evidence="12">The sequence shown here is derived from an EMBL/GenBank/DDBJ whole genome shotgun (WGS) entry which is preliminary data.</text>
</comment>
<dbReference type="GO" id="GO:0005743">
    <property type="term" value="C:mitochondrial inner membrane"/>
    <property type="evidence" value="ECO:0007669"/>
    <property type="project" value="UniProtKB-SubCell"/>
</dbReference>
<evidence type="ECO:0000256" key="5">
    <source>
        <dbReference type="ARBA" id="ARBA00022737"/>
    </source>
</evidence>
<evidence type="ECO:0000256" key="7">
    <source>
        <dbReference type="ARBA" id="ARBA00022989"/>
    </source>
</evidence>
<evidence type="ECO:0000256" key="11">
    <source>
        <dbReference type="RuleBase" id="RU000488"/>
    </source>
</evidence>
<dbReference type="PANTHER" id="PTHR45671:SF12">
    <property type="entry name" value="MITOCHONDRIAL PHOSPHATE CARRIER PROTEIN"/>
    <property type="match status" value="1"/>
</dbReference>
<evidence type="ECO:0000256" key="2">
    <source>
        <dbReference type="ARBA" id="ARBA00006375"/>
    </source>
</evidence>
<comment type="similarity">
    <text evidence="2 11">Belongs to the mitochondrial carrier (TC 2.A.29) family.</text>
</comment>
<feature type="repeat" description="Solcar" evidence="10">
    <location>
        <begin position="175"/>
        <end position="259"/>
    </location>
</feature>
<dbReference type="InterPro" id="IPR044677">
    <property type="entry name" value="SLC25A3/Pic2/Mir1-like"/>
</dbReference>
<dbReference type="InterPro" id="IPR023395">
    <property type="entry name" value="MCP_dom_sf"/>
</dbReference>
<evidence type="ECO:0000256" key="9">
    <source>
        <dbReference type="ARBA" id="ARBA00023136"/>
    </source>
</evidence>
<evidence type="ECO:0000256" key="6">
    <source>
        <dbReference type="ARBA" id="ARBA00022792"/>
    </source>
</evidence>
<dbReference type="AlphaFoldDB" id="A0AAE8MXL6"/>
<keyword evidence="8" id="KW-0496">Mitochondrion</keyword>
<feature type="repeat" description="Solcar" evidence="10">
    <location>
        <begin position="273"/>
        <end position="358"/>
    </location>
</feature>
<dbReference type="GO" id="GO:1990547">
    <property type="term" value="P:mitochondrial phosphate ion transmembrane transport"/>
    <property type="evidence" value="ECO:0007669"/>
    <property type="project" value="InterPro"/>
</dbReference>
<comment type="subcellular location">
    <subcellularLocation>
        <location evidence="1">Mitochondrion inner membrane</location>
        <topology evidence="1">Multi-pass membrane protein</topology>
    </subcellularLocation>
</comment>
<evidence type="ECO:0000256" key="8">
    <source>
        <dbReference type="ARBA" id="ARBA00023128"/>
    </source>
</evidence>
<evidence type="ECO:0000313" key="12">
    <source>
        <dbReference type="EMBL" id="SPO02606.1"/>
    </source>
</evidence>
<feature type="repeat" description="Solcar" evidence="10">
    <location>
        <begin position="68"/>
        <end position="162"/>
    </location>
</feature>
<dbReference type="Proteomes" id="UP001187682">
    <property type="component" value="Unassembled WGS sequence"/>
</dbReference>
<keyword evidence="3 11" id="KW-0813">Transport</keyword>
<reference evidence="12" key="1">
    <citation type="submission" date="2018-03" db="EMBL/GenBank/DDBJ databases">
        <authorList>
            <person name="Guldener U."/>
        </authorList>
    </citation>
    <scope>NUCLEOTIDE SEQUENCE</scope>
</reference>
<keyword evidence="5" id="KW-0677">Repeat</keyword>
<evidence type="ECO:0000256" key="1">
    <source>
        <dbReference type="ARBA" id="ARBA00004448"/>
    </source>
</evidence>
<keyword evidence="13" id="KW-1185">Reference proteome</keyword>